<dbReference type="STRING" id="1123281.SAMN02745180_00656"/>
<dbReference type="InterPro" id="IPR011249">
    <property type="entry name" value="Metalloenz_LuxS/M16"/>
</dbReference>
<dbReference type="GO" id="GO:0046872">
    <property type="term" value="F:metal ion binding"/>
    <property type="evidence" value="ECO:0007669"/>
    <property type="project" value="InterPro"/>
</dbReference>
<organism evidence="2 3">
    <name type="scientific">Sporanaerobacter acetigenes DSM 13106</name>
    <dbReference type="NCBI Taxonomy" id="1123281"/>
    <lineage>
        <taxon>Bacteria</taxon>
        <taxon>Bacillati</taxon>
        <taxon>Bacillota</taxon>
        <taxon>Tissierellia</taxon>
        <taxon>Tissierellales</taxon>
        <taxon>Sporanaerobacteraceae</taxon>
        <taxon>Sporanaerobacter</taxon>
    </lineage>
</organism>
<dbReference type="PANTHER" id="PTHR11851">
    <property type="entry name" value="METALLOPROTEASE"/>
    <property type="match status" value="1"/>
</dbReference>
<dbReference type="SUPFAM" id="SSF63411">
    <property type="entry name" value="LuxS/MPP-like metallohydrolase"/>
    <property type="match status" value="2"/>
</dbReference>
<sequence length="423" mass="49894">MSLSNLRVNITEGMNLNLIKTDKLKSNLISFYIIMPLNRKDATKNALIPLVLKRGTKNHNTNLELERKLEEMYGSSMSININKKGERHVLRFTIESPKGIYVNDEEYFIDAIKLLREIVYEPYLKNNFFSHKYVEQEKENLKRIIEGKINNKRDYAINRCIEEMCRNEKYSVYEYGYTEDLDEINEENLYEHYRYILENFPIEIFYVGEFDEKLIDNIVNVFRINRRNVVEVPREKIASVIQTKNMVYEDMDVNQGKLVIGYRTSLTYEEQLYSSAILANYIFGGGPNSKLFRTVREKESLAYYIGSSMYKYKSLILIDAGIDVDNLEKTIEIIREQLDEMRNGIFTEEEIKIAKKSISSQMKSIVDSNYLISEYFLSRVISNDNRTIDEIVEDIYKTKKKDITKASNTFYLDTIYFLGKKNY</sequence>
<evidence type="ECO:0000259" key="1">
    <source>
        <dbReference type="Pfam" id="PF05193"/>
    </source>
</evidence>
<dbReference type="Proteomes" id="UP000184389">
    <property type="component" value="Unassembled WGS sequence"/>
</dbReference>
<evidence type="ECO:0000313" key="2">
    <source>
        <dbReference type="EMBL" id="SHH62610.1"/>
    </source>
</evidence>
<name>A0A1M5UI67_9FIRM</name>
<dbReference type="RefSeq" id="WP_084604120.1">
    <property type="nucleotide sequence ID" value="NZ_FQXR01000003.1"/>
</dbReference>
<dbReference type="InterPro" id="IPR050361">
    <property type="entry name" value="MPP/UQCRC_Complex"/>
</dbReference>
<dbReference type="InterPro" id="IPR007863">
    <property type="entry name" value="Peptidase_M16_C"/>
</dbReference>
<dbReference type="AlphaFoldDB" id="A0A1M5UI67"/>
<keyword evidence="3" id="KW-1185">Reference proteome</keyword>
<proteinExistence type="predicted"/>
<evidence type="ECO:0000313" key="3">
    <source>
        <dbReference type="Proteomes" id="UP000184389"/>
    </source>
</evidence>
<reference evidence="2 3" key="1">
    <citation type="submission" date="2016-11" db="EMBL/GenBank/DDBJ databases">
        <authorList>
            <person name="Jaros S."/>
            <person name="Januszkiewicz K."/>
            <person name="Wedrychowicz H."/>
        </authorList>
    </citation>
    <scope>NUCLEOTIDE SEQUENCE [LARGE SCALE GENOMIC DNA]</scope>
    <source>
        <strain evidence="2 3">DSM 13106</strain>
    </source>
</reference>
<feature type="domain" description="Peptidase M16 C-terminal" evidence="1">
    <location>
        <begin position="184"/>
        <end position="357"/>
    </location>
</feature>
<dbReference type="PANTHER" id="PTHR11851:SF186">
    <property type="entry name" value="INACTIVE METALLOPROTEASE YMFF-RELATED"/>
    <property type="match status" value="1"/>
</dbReference>
<dbReference type="EMBL" id="FQXR01000003">
    <property type="protein sequence ID" value="SHH62610.1"/>
    <property type="molecule type" value="Genomic_DNA"/>
</dbReference>
<dbReference type="Pfam" id="PF05193">
    <property type="entry name" value="Peptidase_M16_C"/>
    <property type="match status" value="1"/>
</dbReference>
<gene>
    <name evidence="2" type="ORF">SAMN02745180_00656</name>
</gene>
<dbReference type="NCBIfam" id="NF047422">
    <property type="entry name" value="YfmF_fam"/>
    <property type="match status" value="1"/>
</dbReference>
<dbReference type="OrthoDB" id="9762085at2"/>
<accession>A0A1M5UI67</accession>
<protein>
    <submittedName>
        <fullName evidence="2">Predicted Zn-dependent peptidase</fullName>
    </submittedName>
</protein>
<dbReference type="Gene3D" id="3.30.830.10">
    <property type="entry name" value="Metalloenzyme, LuxS/M16 peptidase-like"/>
    <property type="match status" value="2"/>
</dbReference>